<dbReference type="EMBL" id="LS974202">
    <property type="protein sequence ID" value="SSC14132.1"/>
    <property type="molecule type" value="Genomic_DNA"/>
</dbReference>
<evidence type="ECO:0000313" key="1">
    <source>
        <dbReference type="EMBL" id="SSC14132.1"/>
    </source>
</evidence>
<accession>A0A7Z7LHR8</accession>
<evidence type="ECO:0000313" key="2">
    <source>
        <dbReference type="Proteomes" id="UP000250796"/>
    </source>
</evidence>
<reference evidence="1 2" key="1">
    <citation type="submission" date="2017-01" db="EMBL/GenBank/DDBJ databases">
        <authorList>
            <person name="Erauso G."/>
        </authorList>
    </citation>
    <scope>NUCLEOTIDE SEQUENCE [LARGE SCALE GENOMIC DNA]</scope>
    <source>
        <strain evidence="1">MESINF1</strain>
    </source>
</reference>
<dbReference type="Proteomes" id="UP000250796">
    <property type="component" value="Chromosome MESINF"/>
</dbReference>
<keyword evidence="2" id="KW-1185">Reference proteome</keyword>
<organism evidence="1 2">
    <name type="scientific">Mesotoga infera</name>
    <dbReference type="NCBI Taxonomy" id="1236046"/>
    <lineage>
        <taxon>Bacteria</taxon>
        <taxon>Thermotogati</taxon>
        <taxon>Thermotogota</taxon>
        <taxon>Thermotogae</taxon>
        <taxon>Kosmotogales</taxon>
        <taxon>Kosmotogaceae</taxon>
        <taxon>Mesotoga</taxon>
    </lineage>
</organism>
<dbReference type="AlphaFoldDB" id="A0A7Z7LHR8"/>
<name>A0A7Z7LHR8_9BACT</name>
<dbReference type="RefSeq" id="WP_169700460.1">
    <property type="nucleotide sequence ID" value="NZ_LS974202.1"/>
</dbReference>
<sequence length="116" mass="13239">MYRAERRSLRKNDGYLSFGLLIALLFVAAAMMSMITPLSIATSAFRECLWEFRLAITLKSIYLSDFEEAEMNGLKIEKSSRSVFSDKTEIEIIHYHITEGNNSFDFEKVGNIANIS</sequence>
<gene>
    <name evidence="1" type="ORF">MESINF_2692</name>
</gene>
<protein>
    <submittedName>
        <fullName evidence="1">Uncharacterized protein</fullName>
    </submittedName>
</protein>
<dbReference type="KEGG" id="minf:MESINF_2692"/>
<proteinExistence type="predicted"/>